<dbReference type="Gramene" id="Os03t0289850-01">
    <property type="protein sequence ID" value="Os03t0289850-01"/>
    <property type="gene ID" value="Os03g0289850"/>
</dbReference>
<protein>
    <submittedName>
        <fullName evidence="2">Os03g0289850 protein</fullName>
    </submittedName>
</protein>
<dbReference type="eggNOG" id="ENOG502R57C">
    <property type="taxonomic scope" value="Eukaryota"/>
</dbReference>
<reference evidence="3" key="1">
    <citation type="journal article" date="2005" name="Nature">
        <title>The map-based sequence of the rice genome.</title>
        <authorList>
            <consortium name="International rice genome sequencing project (IRGSP)"/>
            <person name="Matsumoto T."/>
            <person name="Wu J."/>
            <person name="Kanamori H."/>
            <person name="Katayose Y."/>
            <person name="Fujisawa M."/>
            <person name="Namiki N."/>
            <person name="Mizuno H."/>
            <person name="Yamamoto K."/>
            <person name="Antonio B.A."/>
            <person name="Baba T."/>
            <person name="Sakata K."/>
            <person name="Nagamura Y."/>
            <person name="Aoki H."/>
            <person name="Arikawa K."/>
            <person name="Arita K."/>
            <person name="Bito T."/>
            <person name="Chiden Y."/>
            <person name="Fujitsuka N."/>
            <person name="Fukunaka R."/>
            <person name="Hamada M."/>
            <person name="Harada C."/>
            <person name="Hayashi A."/>
            <person name="Hijishita S."/>
            <person name="Honda M."/>
            <person name="Hosokawa S."/>
            <person name="Ichikawa Y."/>
            <person name="Idonuma A."/>
            <person name="Iijima M."/>
            <person name="Ikeda M."/>
            <person name="Ikeno M."/>
            <person name="Ito K."/>
            <person name="Ito S."/>
            <person name="Ito T."/>
            <person name="Ito Y."/>
            <person name="Ito Y."/>
            <person name="Iwabuchi A."/>
            <person name="Kamiya K."/>
            <person name="Karasawa W."/>
            <person name="Kurita K."/>
            <person name="Katagiri S."/>
            <person name="Kikuta A."/>
            <person name="Kobayashi H."/>
            <person name="Kobayashi N."/>
            <person name="Machita K."/>
            <person name="Maehara T."/>
            <person name="Masukawa M."/>
            <person name="Mizubayashi T."/>
            <person name="Mukai Y."/>
            <person name="Nagasaki H."/>
            <person name="Nagata Y."/>
            <person name="Naito S."/>
            <person name="Nakashima M."/>
            <person name="Nakama Y."/>
            <person name="Nakamichi Y."/>
            <person name="Nakamura M."/>
            <person name="Meguro A."/>
            <person name="Negishi M."/>
            <person name="Ohta I."/>
            <person name="Ohta T."/>
            <person name="Okamoto M."/>
            <person name="Ono N."/>
            <person name="Saji S."/>
            <person name="Sakaguchi M."/>
            <person name="Sakai K."/>
            <person name="Shibata M."/>
            <person name="Shimokawa T."/>
            <person name="Song J."/>
            <person name="Takazaki Y."/>
            <person name="Terasawa K."/>
            <person name="Tsugane M."/>
            <person name="Tsuji K."/>
            <person name="Ueda S."/>
            <person name="Waki K."/>
            <person name="Yamagata H."/>
            <person name="Yamamoto M."/>
            <person name="Yamamoto S."/>
            <person name="Yamane H."/>
            <person name="Yoshiki S."/>
            <person name="Yoshihara R."/>
            <person name="Yukawa K."/>
            <person name="Zhong H."/>
            <person name="Yano M."/>
            <person name="Yuan Q."/>
            <person name="Ouyang S."/>
            <person name="Liu J."/>
            <person name="Jones K.M."/>
            <person name="Gansberger K."/>
            <person name="Moffat K."/>
            <person name="Hill J."/>
            <person name="Bera J."/>
            <person name="Fadrosh D."/>
            <person name="Jin S."/>
            <person name="Johri S."/>
            <person name="Kim M."/>
            <person name="Overton L."/>
            <person name="Reardon M."/>
            <person name="Tsitrin T."/>
            <person name="Vuong H."/>
            <person name="Weaver B."/>
            <person name="Ciecko A."/>
            <person name="Tallon L."/>
            <person name="Jackson J."/>
            <person name="Pai G."/>
            <person name="Aken S.V."/>
            <person name="Utterback T."/>
            <person name="Reidmuller S."/>
            <person name="Feldblyum T."/>
            <person name="Hsiao J."/>
            <person name="Zismann V."/>
            <person name="Iobst S."/>
            <person name="de Vazeille A.R."/>
            <person name="Buell C.R."/>
            <person name="Ying K."/>
            <person name="Li Y."/>
            <person name="Lu T."/>
            <person name="Huang Y."/>
            <person name="Zhao Q."/>
            <person name="Feng Q."/>
            <person name="Zhang L."/>
            <person name="Zhu J."/>
            <person name="Weng Q."/>
            <person name="Mu J."/>
            <person name="Lu Y."/>
            <person name="Fan D."/>
            <person name="Liu Y."/>
            <person name="Guan J."/>
            <person name="Zhang Y."/>
            <person name="Yu S."/>
            <person name="Liu X."/>
            <person name="Zhang Y."/>
            <person name="Hong G."/>
            <person name="Han B."/>
            <person name="Choisne N."/>
            <person name="Demange N."/>
            <person name="Orjeda G."/>
            <person name="Samain S."/>
            <person name="Cattolico L."/>
            <person name="Pelletier E."/>
            <person name="Couloux A."/>
            <person name="Segurens B."/>
            <person name="Wincker P."/>
            <person name="D'Hont A."/>
            <person name="Scarpelli C."/>
            <person name="Weissenbach J."/>
            <person name="Salanoubat M."/>
            <person name="Quetier F."/>
            <person name="Yu Y."/>
            <person name="Kim H.R."/>
            <person name="Rambo T."/>
            <person name="Currie J."/>
            <person name="Collura K."/>
            <person name="Luo M."/>
            <person name="Yang T."/>
            <person name="Ammiraju J.S.S."/>
            <person name="Engler F."/>
            <person name="Soderlund C."/>
            <person name="Wing R.A."/>
            <person name="Palmer L.E."/>
            <person name="de la Bastide M."/>
            <person name="Spiegel L."/>
            <person name="Nascimento L."/>
            <person name="Zutavern T."/>
            <person name="O'Shaughnessy A."/>
            <person name="Dike S."/>
            <person name="Dedhia N."/>
            <person name="Preston R."/>
            <person name="Balija V."/>
            <person name="McCombie W.R."/>
            <person name="Chow T."/>
            <person name="Chen H."/>
            <person name="Chung M."/>
            <person name="Chen C."/>
            <person name="Shaw J."/>
            <person name="Wu H."/>
            <person name="Hsiao K."/>
            <person name="Chao Y."/>
            <person name="Chu M."/>
            <person name="Cheng C."/>
            <person name="Hour A."/>
            <person name="Lee P."/>
            <person name="Lin S."/>
            <person name="Lin Y."/>
            <person name="Liou J."/>
            <person name="Liu S."/>
            <person name="Hsing Y."/>
            <person name="Raghuvanshi S."/>
            <person name="Mohanty A."/>
            <person name="Bharti A.K."/>
            <person name="Gaur A."/>
            <person name="Gupta V."/>
            <person name="Kumar D."/>
            <person name="Ravi V."/>
            <person name="Vij S."/>
            <person name="Kapur A."/>
            <person name="Khurana P."/>
            <person name="Khurana P."/>
            <person name="Khurana J.P."/>
            <person name="Tyagi A.K."/>
            <person name="Gaikwad K."/>
            <person name="Singh A."/>
            <person name="Dalal V."/>
            <person name="Srivastava S."/>
            <person name="Dixit A."/>
            <person name="Pal A.K."/>
            <person name="Ghazi I.A."/>
            <person name="Yadav M."/>
            <person name="Pandit A."/>
            <person name="Bhargava A."/>
            <person name="Sureshbabu K."/>
            <person name="Batra K."/>
            <person name="Sharma T.R."/>
            <person name="Mohapatra T."/>
            <person name="Singh N.K."/>
            <person name="Messing J."/>
            <person name="Nelson A.B."/>
            <person name="Fuks G."/>
            <person name="Kavchok S."/>
            <person name="Keizer G."/>
            <person name="Linton E."/>
            <person name="Llaca V."/>
            <person name="Song R."/>
            <person name="Tanyolac B."/>
            <person name="Young S."/>
            <person name="Ho-Il K."/>
            <person name="Hahn J.H."/>
            <person name="Sangsakoo G."/>
            <person name="Vanavichit A."/>
            <person name="de Mattos Luiz.A.T."/>
            <person name="Zimmer P.D."/>
            <person name="Malone G."/>
            <person name="Dellagostin O."/>
            <person name="de Oliveira A.C."/>
            <person name="Bevan M."/>
            <person name="Bancroft I."/>
            <person name="Minx P."/>
            <person name="Cordum H."/>
            <person name="Wilson R."/>
            <person name="Cheng Z."/>
            <person name="Jin W."/>
            <person name="Jiang J."/>
            <person name="Leong S.A."/>
            <person name="Iwama H."/>
            <person name="Gojobori T."/>
            <person name="Itoh T."/>
            <person name="Niimura Y."/>
            <person name="Fujii Y."/>
            <person name="Habara T."/>
            <person name="Sakai H."/>
            <person name="Sato Y."/>
            <person name="Wilson G."/>
            <person name="Kumar K."/>
            <person name="McCouch S."/>
            <person name="Juretic N."/>
            <person name="Hoen D."/>
            <person name="Wright S."/>
            <person name="Bruskiewich R."/>
            <person name="Bureau T."/>
            <person name="Miyao A."/>
            <person name="Hirochika H."/>
            <person name="Nishikawa T."/>
            <person name="Kadowaki K."/>
            <person name="Sugiura M."/>
            <person name="Burr B."/>
            <person name="Sasaki T."/>
        </authorList>
    </citation>
    <scope>NUCLEOTIDE SEQUENCE [LARGE SCALE GENOMIC DNA]</scope>
    <source>
        <strain evidence="3">cv. Nipponbare</strain>
    </source>
</reference>
<organism evidence="2 3">
    <name type="scientific">Oryza sativa subsp. japonica</name>
    <name type="common">Rice</name>
    <dbReference type="NCBI Taxonomy" id="39947"/>
    <lineage>
        <taxon>Eukaryota</taxon>
        <taxon>Viridiplantae</taxon>
        <taxon>Streptophyta</taxon>
        <taxon>Embryophyta</taxon>
        <taxon>Tracheophyta</taxon>
        <taxon>Spermatophyta</taxon>
        <taxon>Magnoliopsida</taxon>
        <taxon>Liliopsida</taxon>
        <taxon>Poales</taxon>
        <taxon>Poaceae</taxon>
        <taxon>BOP clade</taxon>
        <taxon>Oryzoideae</taxon>
        <taxon>Oryzeae</taxon>
        <taxon>Oryzinae</taxon>
        <taxon>Oryza</taxon>
        <taxon>Oryza sativa</taxon>
    </lineage>
</organism>
<reference evidence="2 3" key="3">
    <citation type="journal article" date="2013" name="Rice">
        <title>Improvement of the Oryza sativa Nipponbare reference genome using next generation sequence and optical map data.</title>
        <authorList>
            <person name="Kawahara Y."/>
            <person name="de la Bastide M."/>
            <person name="Hamilton J.P."/>
            <person name="Kanamori H."/>
            <person name="McCombie W.R."/>
            <person name="Ouyang S."/>
            <person name="Schwartz D.C."/>
            <person name="Tanaka T."/>
            <person name="Wu J."/>
            <person name="Zhou S."/>
            <person name="Childs K.L."/>
            <person name="Davidson R.M."/>
            <person name="Lin H."/>
            <person name="Quesada-Ocampo L."/>
            <person name="Vaillancourt B."/>
            <person name="Sakai H."/>
            <person name="Lee S.S."/>
            <person name="Kim J."/>
            <person name="Numa H."/>
            <person name="Itoh T."/>
            <person name="Buell C.R."/>
            <person name="Matsumoto T."/>
        </authorList>
    </citation>
    <scope>NUCLEOTIDE SEQUENCE [LARGE SCALE GENOMIC DNA]</scope>
    <source>
        <strain evidence="3">cv. Nipponbare</strain>
    </source>
</reference>
<evidence type="ECO:0000256" key="1">
    <source>
        <dbReference type="SAM" id="MobiDB-lite"/>
    </source>
</evidence>
<evidence type="ECO:0000313" key="3">
    <source>
        <dbReference type="Proteomes" id="UP000059680"/>
    </source>
</evidence>
<gene>
    <name evidence="2" type="ordered locus">Os03g0289850</name>
    <name evidence="2" type="ORF">OSNPB_030289850</name>
</gene>
<accession>A0A0N7KH29</accession>
<feature type="region of interest" description="Disordered" evidence="1">
    <location>
        <begin position="59"/>
        <end position="83"/>
    </location>
</feature>
<dbReference type="PaxDb" id="39947-A0A0N7KH29"/>
<reference evidence="2 3" key="2">
    <citation type="journal article" date="2013" name="Plant Cell Physiol.">
        <title>Rice Annotation Project Database (RAP-DB): an integrative and interactive database for rice genomics.</title>
        <authorList>
            <person name="Sakai H."/>
            <person name="Lee S.S."/>
            <person name="Tanaka T."/>
            <person name="Numa H."/>
            <person name="Kim J."/>
            <person name="Kawahara Y."/>
            <person name="Wakimoto H."/>
            <person name="Yang C.C."/>
            <person name="Iwamoto M."/>
            <person name="Abe T."/>
            <person name="Yamada Y."/>
            <person name="Muto A."/>
            <person name="Inokuchi H."/>
            <person name="Ikemura T."/>
            <person name="Matsumoto T."/>
            <person name="Sasaki T."/>
            <person name="Itoh T."/>
        </authorList>
    </citation>
    <scope>NUCLEOTIDE SEQUENCE [LARGE SCALE GENOMIC DNA]</scope>
    <source>
        <strain evidence="3">cv. Nipponbare</strain>
    </source>
</reference>
<name>A0A0N7KH29_ORYSJ</name>
<proteinExistence type="predicted"/>
<dbReference type="AlphaFoldDB" id="A0A0N7KH29"/>
<feature type="non-terminal residue" evidence="2">
    <location>
        <position position="1"/>
    </location>
</feature>
<dbReference type="EMBL" id="AP014959">
    <property type="protein sequence ID" value="BAS83665.1"/>
    <property type="molecule type" value="Genomic_DNA"/>
</dbReference>
<dbReference type="InParanoid" id="A0A0N7KH29"/>
<keyword evidence="3" id="KW-1185">Reference proteome</keyword>
<sequence>DEGVGNRVDGDPVAGVLHLEAPDVVVDEQHGHAAGVGVGRDAERQLRLRAARVEVDPQARALAADPAERRLQPPVVQPEPPRQ</sequence>
<dbReference type="Proteomes" id="UP000059680">
    <property type="component" value="Chromosome 3"/>
</dbReference>
<evidence type="ECO:0000313" key="2">
    <source>
        <dbReference type="EMBL" id="BAS83665.1"/>
    </source>
</evidence>